<dbReference type="InterPro" id="IPR050700">
    <property type="entry name" value="YIM1/Zinc_Alcohol_DH_Fams"/>
</dbReference>
<dbReference type="Proteomes" id="UP000549882">
    <property type="component" value="Unassembled WGS sequence"/>
</dbReference>
<dbReference type="RefSeq" id="WP_183940897.1">
    <property type="nucleotide sequence ID" value="NZ_JACHBI010000022.1"/>
</dbReference>
<name>A0A7W8XXZ3_9HYPH</name>
<dbReference type="Pfam" id="PF00107">
    <property type="entry name" value="ADH_zinc_N"/>
    <property type="match status" value="1"/>
</dbReference>
<dbReference type="InterPro" id="IPR013154">
    <property type="entry name" value="ADH-like_N"/>
</dbReference>
<dbReference type="InterPro" id="IPR036291">
    <property type="entry name" value="NAD(P)-bd_dom_sf"/>
</dbReference>
<dbReference type="SUPFAM" id="SSF50129">
    <property type="entry name" value="GroES-like"/>
    <property type="match status" value="1"/>
</dbReference>
<dbReference type="Gene3D" id="3.90.180.10">
    <property type="entry name" value="Medium-chain alcohol dehydrogenases, catalytic domain"/>
    <property type="match status" value="1"/>
</dbReference>
<dbReference type="AlphaFoldDB" id="A0A7W8XXZ3"/>
<organism evidence="2 3">
    <name type="scientific">Rhizobium paranaense</name>
    <dbReference type="NCBI Taxonomy" id="1650438"/>
    <lineage>
        <taxon>Bacteria</taxon>
        <taxon>Pseudomonadati</taxon>
        <taxon>Pseudomonadota</taxon>
        <taxon>Alphaproteobacteria</taxon>
        <taxon>Hyphomicrobiales</taxon>
        <taxon>Rhizobiaceae</taxon>
        <taxon>Rhizobium/Agrobacterium group</taxon>
        <taxon>Rhizobium</taxon>
    </lineage>
</organism>
<evidence type="ECO:0000313" key="3">
    <source>
        <dbReference type="Proteomes" id="UP000549882"/>
    </source>
</evidence>
<feature type="domain" description="Enoyl reductase (ER)" evidence="1">
    <location>
        <begin position="10"/>
        <end position="307"/>
    </location>
</feature>
<dbReference type="CDD" id="cd08267">
    <property type="entry name" value="MDR1"/>
    <property type="match status" value="1"/>
</dbReference>
<evidence type="ECO:0000259" key="1">
    <source>
        <dbReference type="SMART" id="SM00829"/>
    </source>
</evidence>
<dbReference type="InterPro" id="IPR013149">
    <property type="entry name" value="ADH-like_C"/>
</dbReference>
<keyword evidence="3" id="KW-1185">Reference proteome</keyword>
<dbReference type="GO" id="GO:0016491">
    <property type="term" value="F:oxidoreductase activity"/>
    <property type="evidence" value="ECO:0007669"/>
    <property type="project" value="InterPro"/>
</dbReference>
<dbReference type="InterPro" id="IPR011032">
    <property type="entry name" value="GroES-like_sf"/>
</dbReference>
<dbReference type="Gene3D" id="3.40.50.720">
    <property type="entry name" value="NAD(P)-binding Rossmann-like Domain"/>
    <property type="match status" value="1"/>
</dbReference>
<evidence type="ECO:0000313" key="2">
    <source>
        <dbReference type="EMBL" id="MBB5577633.1"/>
    </source>
</evidence>
<protein>
    <submittedName>
        <fullName evidence="2">NADPH:quinone reductase-like Zn-dependent oxidoreductase</fullName>
    </submittedName>
</protein>
<comment type="caution">
    <text evidence="2">The sequence shown here is derived from an EMBL/GenBank/DDBJ whole genome shotgun (WGS) entry which is preliminary data.</text>
</comment>
<sequence>MKRVQYDRYGGPEGMYFGEYDLPALGESEVRVSIKAAAINPFDWKLRRGAMKLLTGRRFPRGMGTDFAGIVEATGSKVTKFYAGDEVFGVLDFKKSGAFGEVVMVDSNHLTKKPAHISFSEAASLPTAAMTAWVAILDKAAARRGSNIFINGCSGAVGSFAAQLAVAHEARVAGTCGPTSRDRARAAGVDAVFGYSDKQRYAKNTKYDAIFDTLGTLGIEDALSMLKPKGVFVDINPTPGRIARGMLSRRYKLAFAASGLKHLPAIAELASDGTLWPTIGLEAPFSEALSVITDAETARRSYGKTVLTF</sequence>
<dbReference type="PANTHER" id="PTHR11695:SF294">
    <property type="entry name" value="RETICULON-4-INTERACTING PROTEIN 1, MITOCHONDRIAL"/>
    <property type="match status" value="1"/>
</dbReference>
<dbReference type="PANTHER" id="PTHR11695">
    <property type="entry name" value="ALCOHOL DEHYDROGENASE RELATED"/>
    <property type="match status" value="1"/>
</dbReference>
<dbReference type="Pfam" id="PF08240">
    <property type="entry name" value="ADH_N"/>
    <property type="match status" value="1"/>
</dbReference>
<dbReference type="EMBL" id="JACHBI010000022">
    <property type="protein sequence ID" value="MBB5577633.1"/>
    <property type="molecule type" value="Genomic_DNA"/>
</dbReference>
<gene>
    <name evidence="2" type="ORF">GGD50_006288</name>
</gene>
<dbReference type="InterPro" id="IPR020843">
    <property type="entry name" value="ER"/>
</dbReference>
<dbReference type="SMART" id="SM00829">
    <property type="entry name" value="PKS_ER"/>
    <property type="match status" value="1"/>
</dbReference>
<accession>A0A7W8XXZ3</accession>
<reference evidence="2 3" key="1">
    <citation type="submission" date="2020-08" db="EMBL/GenBank/DDBJ databases">
        <title>Genomic Encyclopedia of Type Strains, Phase IV (KMG-V): Genome sequencing to study the core and pangenomes of soil and plant-associated prokaryotes.</title>
        <authorList>
            <person name="Whitman W."/>
        </authorList>
    </citation>
    <scope>NUCLEOTIDE SEQUENCE [LARGE SCALE GENOMIC DNA]</scope>
    <source>
        <strain evidence="2 3">SEMIA 4064</strain>
    </source>
</reference>
<dbReference type="SUPFAM" id="SSF51735">
    <property type="entry name" value="NAD(P)-binding Rossmann-fold domains"/>
    <property type="match status" value="1"/>
</dbReference>
<proteinExistence type="predicted"/>